<protein>
    <recommendedName>
        <fullName evidence="5">Alpha-L-rhamnosidase six-hairpin glycosidase domain-containing protein</fullName>
    </recommendedName>
</protein>
<dbReference type="Gene3D" id="2.60.420.10">
    <property type="entry name" value="Maltose phosphorylase, domain 3"/>
    <property type="match status" value="1"/>
</dbReference>
<dbReference type="Pfam" id="PF22422">
    <property type="entry name" value="MGH1-like_GH"/>
    <property type="match status" value="1"/>
</dbReference>
<feature type="domain" description="Mannosylglycerate hydrolase MGH1-like glycoside hydrolase" evidence="2">
    <location>
        <begin position="194"/>
        <end position="371"/>
    </location>
</feature>
<dbReference type="InterPro" id="IPR054491">
    <property type="entry name" value="MGH1-like_GH"/>
</dbReference>
<dbReference type="EMBL" id="JACHMG010000001">
    <property type="protein sequence ID" value="MBB4684163.1"/>
    <property type="molecule type" value="Genomic_DNA"/>
</dbReference>
<dbReference type="InterPro" id="IPR012341">
    <property type="entry name" value="6hp_glycosidase-like_sf"/>
</dbReference>
<gene>
    <name evidence="3" type="ORF">BJY18_001648</name>
</gene>
<evidence type="ECO:0008006" key="5">
    <source>
        <dbReference type="Google" id="ProtNLM"/>
    </source>
</evidence>
<keyword evidence="4" id="KW-1185">Reference proteome</keyword>
<dbReference type="InterPro" id="IPR008928">
    <property type="entry name" value="6-hairpin_glycosidase_sf"/>
</dbReference>
<evidence type="ECO:0000313" key="4">
    <source>
        <dbReference type="Proteomes" id="UP000581769"/>
    </source>
</evidence>
<dbReference type="SUPFAM" id="SSF48208">
    <property type="entry name" value="Six-hairpin glycosidases"/>
    <property type="match status" value="1"/>
</dbReference>
<evidence type="ECO:0000313" key="3">
    <source>
        <dbReference type="EMBL" id="MBB4684163.1"/>
    </source>
</evidence>
<sequence length="481" mass="52100">MYALPTLEFANPQRQRLFGDQYESALTNVVGINTVYADRPTYDHADLLSYPPGTFVRAGGGYPEPQRWTRDAAVNAWNAGSLLGPPVGRNTLLSVVERAGGALVVQQDNQWWDQVVWILGAQYHWQVTGDAEFLALAYEIGTATVAERKSRNFSARHGLFTGPSFMNDGIAGYPQPPWQAGTASSFVLDYPLTHELMCLSTNCLYYGAYLALADLAEALGKDGRGHRADAARLRTSINRSLWRPDAGTYGYFLHGDGSLDPSQEGAGLAFAMLFGVAGAEQIGKLLEAVHWEPHGIVNSWPHFPRFSDAKPGRHNVVVWPMVHSFFGEAVARAGRPDLFGRALTNVADLVAATDGGFYEIYDAKTGAVQGGWQTGGSGEQEQFTSQPDQAWSATGYLRMIFGGLFGLTFSGDGLAFAPCLPSGWGPVTLRGLRYRDATLDLTLHGAGSRVTACTVDGRPSRPAVPTNLTGRHEVRLVLTEA</sequence>
<dbReference type="Proteomes" id="UP000581769">
    <property type="component" value="Unassembled WGS sequence"/>
</dbReference>
<organism evidence="3 4">
    <name type="scientific">Amycolatopsis jiangsuensis</name>
    <dbReference type="NCBI Taxonomy" id="1181879"/>
    <lineage>
        <taxon>Bacteria</taxon>
        <taxon>Bacillati</taxon>
        <taxon>Actinomycetota</taxon>
        <taxon>Actinomycetes</taxon>
        <taxon>Pseudonocardiales</taxon>
        <taxon>Pseudonocardiaceae</taxon>
        <taxon>Amycolatopsis</taxon>
    </lineage>
</organism>
<evidence type="ECO:0000259" key="1">
    <source>
        <dbReference type="Pfam" id="PF03633"/>
    </source>
</evidence>
<comment type="caution">
    <text evidence="3">The sequence shown here is derived from an EMBL/GenBank/DDBJ whole genome shotgun (WGS) entry which is preliminary data.</text>
</comment>
<evidence type="ECO:0000259" key="2">
    <source>
        <dbReference type="Pfam" id="PF22422"/>
    </source>
</evidence>
<dbReference type="InterPro" id="IPR005194">
    <property type="entry name" value="Glyco_hydro_65_C"/>
</dbReference>
<dbReference type="Gene3D" id="1.50.10.10">
    <property type="match status" value="1"/>
</dbReference>
<dbReference type="Pfam" id="PF03633">
    <property type="entry name" value="Glyco_hydro_65C"/>
    <property type="match status" value="1"/>
</dbReference>
<feature type="domain" description="Glycoside hydrolase family 65 C-terminal" evidence="1">
    <location>
        <begin position="409"/>
        <end position="452"/>
    </location>
</feature>
<dbReference type="RefSeq" id="WP_221457627.1">
    <property type="nucleotide sequence ID" value="NZ_JACHMG010000001.1"/>
</dbReference>
<dbReference type="AlphaFoldDB" id="A0A840IQQ8"/>
<dbReference type="GO" id="GO:0005975">
    <property type="term" value="P:carbohydrate metabolic process"/>
    <property type="evidence" value="ECO:0007669"/>
    <property type="project" value="InterPro"/>
</dbReference>
<proteinExistence type="predicted"/>
<accession>A0A840IQQ8</accession>
<name>A0A840IQQ8_9PSEU</name>
<reference evidence="3 4" key="1">
    <citation type="submission" date="2020-08" db="EMBL/GenBank/DDBJ databases">
        <title>Sequencing the genomes of 1000 actinobacteria strains.</title>
        <authorList>
            <person name="Klenk H.-P."/>
        </authorList>
    </citation>
    <scope>NUCLEOTIDE SEQUENCE [LARGE SCALE GENOMIC DNA]</scope>
    <source>
        <strain evidence="3 4">DSM 45859</strain>
    </source>
</reference>